<evidence type="ECO:0000313" key="1">
    <source>
        <dbReference type="EMBL" id="MBA0678819.1"/>
    </source>
</evidence>
<name>A0A7J8WW94_GOSAI</name>
<dbReference type="EMBL" id="JABFAA010000003">
    <property type="protein sequence ID" value="MBA0678819.1"/>
    <property type="molecule type" value="Genomic_DNA"/>
</dbReference>
<accession>A0A7J8WW94</accession>
<keyword evidence="2" id="KW-1185">Reference proteome</keyword>
<dbReference type="Proteomes" id="UP000593577">
    <property type="component" value="Unassembled WGS sequence"/>
</dbReference>
<proteinExistence type="predicted"/>
<dbReference type="AlphaFoldDB" id="A0A7J8WW94"/>
<feature type="non-terminal residue" evidence="1">
    <location>
        <position position="91"/>
    </location>
</feature>
<reference evidence="1 2" key="1">
    <citation type="journal article" date="2019" name="Genome Biol. Evol.">
        <title>Insights into the evolution of the New World diploid cottons (Gossypium, subgenus Houzingenia) based on genome sequencing.</title>
        <authorList>
            <person name="Grover C.E."/>
            <person name="Arick M.A. 2nd"/>
            <person name="Thrash A."/>
            <person name="Conover J.L."/>
            <person name="Sanders W.S."/>
            <person name="Peterson D.G."/>
            <person name="Frelichowski J.E."/>
            <person name="Scheffler J.A."/>
            <person name="Scheffler B.E."/>
            <person name="Wendel J.F."/>
        </authorList>
    </citation>
    <scope>NUCLEOTIDE SEQUENCE [LARGE SCALE GENOMIC DNA]</scope>
    <source>
        <strain evidence="1">185</strain>
        <tissue evidence="1">Leaf</tissue>
    </source>
</reference>
<gene>
    <name evidence="1" type="ORF">Goari_020140</name>
</gene>
<comment type="caution">
    <text evidence="1">The sequence shown here is derived from an EMBL/GenBank/DDBJ whole genome shotgun (WGS) entry which is preliminary data.</text>
</comment>
<feature type="non-terminal residue" evidence="1">
    <location>
        <position position="1"/>
    </location>
</feature>
<sequence length="91" mass="10311">VKLFLVAAEFGCFPFQVNFLVSPLRKILGFDEKINGFGKKFGIFSAWGEERQLEEVDDTPLTVELQQICSESQFDIVIAEAQQLKESLIIL</sequence>
<protein>
    <submittedName>
        <fullName evidence="1">Uncharacterized protein</fullName>
    </submittedName>
</protein>
<organism evidence="1 2">
    <name type="scientific">Gossypium aridum</name>
    <name type="common">American cotton</name>
    <name type="synonym">Erioxylum aridum</name>
    <dbReference type="NCBI Taxonomy" id="34290"/>
    <lineage>
        <taxon>Eukaryota</taxon>
        <taxon>Viridiplantae</taxon>
        <taxon>Streptophyta</taxon>
        <taxon>Embryophyta</taxon>
        <taxon>Tracheophyta</taxon>
        <taxon>Spermatophyta</taxon>
        <taxon>Magnoliopsida</taxon>
        <taxon>eudicotyledons</taxon>
        <taxon>Gunneridae</taxon>
        <taxon>Pentapetalae</taxon>
        <taxon>rosids</taxon>
        <taxon>malvids</taxon>
        <taxon>Malvales</taxon>
        <taxon>Malvaceae</taxon>
        <taxon>Malvoideae</taxon>
        <taxon>Gossypium</taxon>
    </lineage>
</organism>
<evidence type="ECO:0000313" key="2">
    <source>
        <dbReference type="Proteomes" id="UP000593577"/>
    </source>
</evidence>